<proteinExistence type="predicted"/>
<gene>
    <name evidence="1" type="ORF">GTP90_02130</name>
</gene>
<dbReference type="RefSeq" id="WP_161081914.1">
    <property type="nucleotide sequence ID" value="NZ_WWCX01000001.1"/>
</dbReference>
<comment type="caution">
    <text evidence="1">The sequence shown here is derived from an EMBL/GenBank/DDBJ whole genome shotgun (WGS) entry which is preliminary data.</text>
</comment>
<evidence type="ECO:0000313" key="1">
    <source>
        <dbReference type="EMBL" id="MYM92655.1"/>
    </source>
</evidence>
<dbReference type="EMBL" id="WWCX01000001">
    <property type="protein sequence ID" value="MYM92655.1"/>
    <property type="molecule type" value="Genomic_DNA"/>
</dbReference>
<name>A0A845GGX6_9BURK</name>
<evidence type="ECO:0000313" key="2">
    <source>
        <dbReference type="Proteomes" id="UP000447355"/>
    </source>
</evidence>
<reference evidence="1" key="1">
    <citation type="submission" date="2019-12" db="EMBL/GenBank/DDBJ databases">
        <title>Novel species isolated from a subtropical stream in China.</title>
        <authorList>
            <person name="Lu H."/>
        </authorList>
    </citation>
    <scope>NUCLEOTIDE SEQUENCE [LARGE SCALE GENOMIC DNA]</scope>
    <source>
        <strain evidence="1">FT81W</strain>
    </source>
</reference>
<accession>A0A845GGX6</accession>
<dbReference type="Proteomes" id="UP000447355">
    <property type="component" value="Unassembled WGS sequence"/>
</dbReference>
<dbReference type="AlphaFoldDB" id="A0A845GGX6"/>
<protein>
    <submittedName>
        <fullName evidence="1">Uncharacterized protein</fullName>
    </submittedName>
</protein>
<organism evidence="1 2">
    <name type="scientific">Duganella vulcania</name>
    <dbReference type="NCBI Taxonomy" id="2692166"/>
    <lineage>
        <taxon>Bacteria</taxon>
        <taxon>Pseudomonadati</taxon>
        <taxon>Pseudomonadota</taxon>
        <taxon>Betaproteobacteria</taxon>
        <taxon>Burkholderiales</taxon>
        <taxon>Oxalobacteraceae</taxon>
        <taxon>Telluria group</taxon>
        <taxon>Duganella</taxon>
    </lineage>
</organism>
<sequence length="99" mass="11032">MASMEALVPAVTWHLDEIDAARIGEQFLREQAQAHHELAPRRVPQPDDATQALPYKLVALLDRTDRMLAAYVLNRDCFNRTRLALIVMPVMATAPGVAP</sequence>